<evidence type="ECO:0000313" key="4">
    <source>
        <dbReference type="Proteomes" id="UP000644699"/>
    </source>
</evidence>
<dbReference type="AlphaFoldDB" id="A0A917E6G0"/>
<dbReference type="InterPro" id="IPR005079">
    <property type="entry name" value="Peptidase_C45_hydrolase"/>
</dbReference>
<reference evidence="3" key="1">
    <citation type="journal article" date="2014" name="Int. J. Syst. Evol. Microbiol.">
        <title>Complete genome sequence of Corynebacterium casei LMG S-19264T (=DSM 44701T), isolated from a smear-ripened cheese.</title>
        <authorList>
            <consortium name="US DOE Joint Genome Institute (JGI-PGF)"/>
            <person name="Walter F."/>
            <person name="Albersmeier A."/>
            <person name="Kalinowski J."/>
            <person name="Ruckert C."/>
        </authorList>
    </citation>
    <scope>NUCLEOTIDE SEQUENCE</scope>
    <source>
        <strain evidence="3">CGMCC 1.15367</strain>
    </source>
</reference>
<protein>
    <submittedName>
        <fullName evidence="3">Peptidase C45</fullName>
    </submittedName>
</protein>
<evidence type="ECO:0000256" key="1">
    <source>
        <dbReference type="SAM" id="MobiDB-lite"/>
    </source>
</evidence>
<dbReference type="InterPro" id="IPR047801">
    <property type="entry name" value="Peptidase_C45"/>
</dbReference>
<dbReference type="RefSeq" id="WP_188908928.1">
    <property type="nucleotide sequence ID" value="NZ_BMIQ01000003.1"/>
</dbReference>
<reference evidence="3" key="2">
    <citation type="submission" date="2020-09" db="EMBL/GenBank/DDBJ databases">
        <authorList>
            <person name="Sun Q."/>
            <person name="Zhou Y."/>
        </authorList>
    </citation>
    <scope>NUCLEOTIDE SEQUENCE</scope>
    <source>
        <strain evidence="3">CGMCC 1.15367</strain>
    </source>
</reference>
<evidence type="ECO:0000313" key="3">
    <source>
        <dbReference type="EMBL" id="GGE05200.1"/>
    </source>
</evidence>
<proteinExistence type="predicted"/>
<dbReference type="PANTHER" id="PTHR34180:SF1">
    <property type="entry name" value="BETA-ALANYL-DOPAMINE_CARCININE HYDROLASE"/>
    <property type="match status" value="1"/>
</dbReference>
<gene>
    <name evidence="3" type="ORF">GCM10011390_25270</name>
</gene>
<dbReference type="NCBIfam" id="NF040521">
    <property type="entry name" value="C45_proenzyme"/>
    <property type="match status" value="1"/>
</dbReference>
<dbReference type="PANTHER" id="PTHR34180">
    <property type="entry name" value="PEPTIDASE C45"/>
    <property type="match status" value="1"/>
</dbReference>
<name>A0A917E6G0_9HYPH</name>
<dbReference type="Gene3D" id="3.60.60.10">
    <property type="entry name" value="Penicillin V Acylase, Chain A"/>
    <property type="match status" value="1"/>
</dbReference>
<dbReference type="Pfam" id="PF03417">
    <property type="entry name" value="AAT"/>
    <property type="match status" value="1"/>
</dbReference>
<feature type="domain" description="Peptidase C45 hydrolase" evidence="2">
    <location>
        <begin position="115"/>
        <end position="328"/>
    </location>
</feature>
<dbReference type="EMBL" id="BMIQ01000003">
    <property type="protein sequence ID" value="GGE05200.1"/>
    <property type="molecule type" value="Genomic_DNA"/>
</dbReference>
<comment type="caution">
    <text evidence="3">The sequence shown here is derived from an EMBL/GenBank/DDBJ whole genome shotgun (WGS) entry which is preliminary data.</text>
</comment>
<feature type="region of interest" description="Disordered" evidence="1">
    <location>
        <begin position="290"/>
        <end position="309"/>
    </location>
</feature>
<organism evidence="3 4">
    <name type="scientific">Aureimonas endophytica</name>
    <dbReference type="NCBI Taxonomy" id="2027858"/>
    <lineage>
        <taxon>Bacteria</taxon>
        <taxon>Pseudomonadati</taxon>
        <taxon>Pseudomonadota</taxon>
        <taxon>Alphaproteobacteria</taxon>
        <taxon>Hyphomicrobiales</taxon>
        <taxon>Aurantimonadaceae</taxon>
        <taxon>Aureimonas</taxon>
    </lineage>
</organism>
<evidence type="ECO:0000259" key="2">
    <source>
        <dbReference type="Pfam" id="PF03417"/>
    </source>
</evidence>
<dbReference type="InterPro" id="IPR047794">
    <property type="entry name" value="C45_proenzyme-like"/>
</dbReference>
<sequence>MSIEPRDRLHLIEAAGSPREIGQQLGRFGAGAVHGHLIGTRAWATITAHAADERLRGMAEIVRVRFPSIQAELEGLAEGLGLPFAEVFAWNCRGDISAMAPDGCTTVQVPGPRITIAHNEDGDPGFRGACALLRTRPAEGIGFTAFVYPGSIPGHTFAATDAGLVQTVNNIRSRAPGDGLPRMVLTRAVLDCASLDAAVALVRDAPRAGAFHLTLAQAGDPRLLGVEFTGARCSVTRIEAPALHANHLVHAAMRDEPQIVTDSSGSRQIRGDELVAEGIAARDPLATLRDTGGEGLPIRRDDPHDPDDENTLATALFTIEDGRLDGSVHDGSGELARFHWRGSRSAAA</sequence>
<accession>A0A917E6G0</accession>
<dbReference type="Proteomes" id="UP000644699">
    <property type="component" value="Unassembled WGS sequence"/>
</dbReference>
<keyword evidence="4" id="KW-1185">Reference proteome</keyword>